<reference evidence="2 3" key="1">
    <citation type="submission" date="2018-12" db="EMBL/GenBank/DDBJ databases">
        <authorList>
            <consortium name="Pathogen Informatics"/>
        </authorList>
    </citation>
    <scope>NUCLEOTIDE SEQUENCE [LARGE SCALE GENOMIC DNA]</scope>
    <source>
        <strain evidence="2 3">NCTC934</strain>
    </source>
</reference>
<dbReference type="PANTHER" id="PTHR34853:SF1">
    <property type="entry name" value="LIPASE 5"/>
    <property type="match status" value="1"/>
</dbReference>
<evidence type="ECO:0000313" key="3">
    <source>
        <dbReference type="Proteomes" id="UP000280707"/>
    </source>
</evidence>
<organism evidence="2 3">
    <name type="scientific">Corynebacterium segmentosum</name>
    <dbReference type="NCBI Taxonomy" id="43990"/>
    <lineage>
        <taxon>Bacteria</taxon>
        <taxon>Bacillati</taxon>
        <taxon>Actinomycetota</taxon>
        <taxon>Actinomycetes</taxon>
        <taxon>Mycobacteriales</taxon>
        <taxon>Corynebacteriaceae</taxon>
        <taxon>Corynebacterium</taxon>
    </lineage>
</organism>
<accession>A0ABY6TFY6</accession>
<feature type="compositionally biased region" description="Low complexity" evidence="1">
    <location>
        <begin position="57"/>
        <end position="68"/>
    </location>
</feature>
<dbReference type="Gene3D" id="3.40.50.1820">
    <property type="entry name" value="alpha/beta hydrolase"/>
    <property type="match status" value="1"/>
</dbReference>
<name>A0ABY6TFY6_9CORY</name>
<dbReference type="Pfam" id="PF03583">
    <property type="entry name" value="LIP"/>
    <property type="match status" value="1"/>
</dbReference>
<dbReference type="SUPFAM" id="SSF53474">
    <property type="entry name" value="alpha/beta-Hydrolases"/>
    <property type="match status" value="1"/>
</dbReference>
<gene>
    <name evidence="2" type="primary">lipY_1</name>
    <name evidence="2" type="ORF">NCTC934_02097</name>
</gene>
<keyword evidence="3" id="KW-1185">Reference proteome</keyword>
<evidence type="ECO:0000256" key="1">
    <source>
        <dbReference type="SAM" id="MobiDB-lite"/>
    </source>
</evidence>
<sequence length="273" mass="29180">MTAASPVAGAIDSAESAPPVEEHSELPESSFIDEALKGSGSAEDSQEAKSMAEEASKLPPLSSGLLGPGDHIGDQYTAFYHDPVELDSSEPGQLFRSESVRNPKNPLGISNVGPYKADRILYSSTNRSGEKIQVSGMVIEPKAEWDGEGPRPVVAFAPGTQGLADRCAASRKIADGVGDYEQFYFHQYLKKGYAVVFTDYEGLGTPGMHTYMDRASQGHTVLDSIRAAQQLEGWDINETNPVFINGYSQGGGAAGPTPGKWTHRGLAMLLWSV</sequence>
<feature type="region of interest" description="Disordered" evidence="1">
    <location>
        <begin position="1"/>
        <end position="68"/>
    </location>
</feature>
<dbReference type="PANTHER" id="PTHR34853">
    <property type="match status" value="1"/>
</dbReference>
<dbReference type="InterPro" id="IPR029058">
    <property type="entry name" value="AB_hydrolase_fold"/>
</dbReference>
<dbReference type="EMBL" id="LR134408">
    <property type="protein sequence ID" value="VEH73779.1"/>
    <property type="molecule type" value="Genomic_DNA"/>
</dbReference>
<feature type="compositionally biased region" description="Basic and acidic residues" evidence="1">
    <location>
        <begin position="46"/>
        <end position="56"/>
    </location>
</feature>
<dbReference type="InterPro" id="IPR005152">
    <property type="entry name" value="Lipase_secreted"/>
</dbReference>
<proteinExistence type="predicted"/>
<evidence type="ECO:0000313" key="2">
    <source>
        <dbReference type="EMBL" id="VEH73779.1"/>
    </source>
</evidence>
<dbReference type="Proteomes" id="UP000280707">
    <property type="component" value="Chromosome"/>
</dbReference>
<protein>
    <submittedName>
        <fullName evidence="2">Secretory lipase</fullName>
    </submittedName>
</protein>